<dbReference type="STRING" id="1759059.ATE48_18170"/>
<evidence type="ECO:0000313" key="1">
    <source>
        <dbReference type="EMBL" id="ANP47689.1"/>
    </source>
</evidence>
<dbReference type="EMBL" id="CP013244">
    <property type="protein sequence ID" value="ANP47689.1"/>
    <property type="molecule type" value="Genomic_DNA"/>
</dbReference>
<dbReference type="InterPro" id="IPR052918">
    <property type="entry name" value="Motility_Chemotaxis_Reg"/>
</dbReference>
<dbReference type="SUPFAM" id="SSF82171">
    <property type="entry name" value="DPP6 N-terminal domain-like"/>
    <property type="match status" value="1"/>
</dbReference>
<dbReference type="PANTHER" id="PTHR35580:SF1">
    <property type="entry name" value="PHYTASE-LIKE DOMAIN-CONTAINING PROTEIN"/>
    <property type="match status" value="1"/>
</dbReference>
<dbReference type="PANTHER" id="PTHR35580">
    <property type="entry name" value="CELL SURFACE GLYCOPROTEIN (S-LAYER PROTEIN)-LIKE PROTEIN"/>
    <property type="match status" value="1"/>
</dbReference>
<accession>A0A1B1AM99</accession>
<dbReference type="InParanoid" id="A0A1B1AM99"/>
<gene>
    <name evidence="1" type="ORF">ATE48_18170</name>
</gene>
<evidence type="ECO:0008006" key="3">
    <source>
        <dbReference type="Google" id="ProtNLM"/>
    </source>
</evidence>
<dbReference type="Proteomes" id="UP000092498">
    <property type="component" value="Chromosome"/>
</dbReference>
<evidence type="ECO:0000313" key="2">
    <source>
        <dbReference type="Proteomes" id="UP000092498"/>
    </source>
</evidence>
<reference evidence="1 2" key="1">
    <citation type="submission" date="2015-11" db="EMBL/GenBank/DDBJ databases">
        <title>Whole-Genome Sequence of Candidatus Oderbacter manganicum from the National Park Lower Oder Valley, Germany.</title>
        <authorList>
            <person name="Braun B."/>
            <person name="Liere K."/>
            <person name="Szewzyk U."/>
        </authorList>
    </citation>
    <scope>NUCLEOTIDE SEQUENCE [LARGE SCALE GENOMIC DNA]</scope>
    <source>
        <strain evidence="1 2">OTSz_A_272</strain>
    </source>
</reference>
<organism evidence="1 2">
    <name type="scientific">Candidatus Viadribacter manganicus</name>
    <dbReference type="NCBI Taxonomy" id="1759059"/>
    <lineage>
        <taxon>Bacteria</taxon>
        <taxon>Pseudomonadati</taxon>
        <taxon>Pseudomonadota</taxon>
        <taxon>Alphaproteobacteria</taxon>
        <taxon>Hyphomonadales</taxon>
        <taxon>Hyphomonadaceae</taxon>
        <taxon>Candidatus Viadribacter</taxon>
    </lineage>
</organism>
<sequence>MNVAAALLSGASGTTVGASTLTQWAASRAGIISADSQGATQDPNAPIAPVWTPGVSPSAEALVQRALTNKSFFDTNAKLYSDLGASGDYKKLFALYSGLTTLQALAGHAEDTSLSKAALAQTQAQFARGLTELEAFFAQQKFDDIRLSQGDRVDTAQTTLAMASKSEDYTTPVIHRGGLYDKITGLASDAKFNIVATSLGGTVRNVAIDLSEMGSLPRTLSNVVSYVNGKLSAAGAASRLEALDQTPKTVNTVIGGKVVATKYTGAKQFALKVDVNASEKVSFQPVDADPAFYAVGTTANGARLIKLEDVGGATGQPVLLDRARSTVDPIGALIGAGWIGAGAPYTSAPAGATEQRTNAMTSDGANTFEDALRAAGEAVLKLELPDGRSLSVTTAWRSDDLEAWRVRAGESEDQGMLDDLAERLTQLLHEQGVAAGVEVWEDDGKFGLSIYGGDGVRASSLSIGGKFASLDTVETPGMVGGLRDGVFARRFEVAGIVPEDGVFTGTQTFTFTTGTSANAITIDGGDDGVSAAQLQDKLNVKLRQKGLAAAAYLVDNGGSYTLRIDALHDMVDVGAVLNSETVDADIVAPGAWASGGLPNATSGQPFGDSIRTYGASGSPLSTHLGALNIEVVVATANGNKTVNLAITAQDRLDNLDLAPGRWNSALQARLDLALNAAGVYVSAPGGELTQWNVAEGAGQRLVSVSVNGDALALEGDAPTLGVGGAFSAQRSFTSAQATTGVSDDVAALLSDQNVSITLDTTWGPRTISAVLEPGDPRTLESAALRLNEALAAGGYDAGLVATNLSGGGAGLRVVTGSSNTVRGVTNLDLGGSSVASTLDPIDAASRADDPVGALRVFERASRGAAITQTLSATSPFTAPSVNSSAWFAGRAFDVSVGGGAKVATARAVATAADGSVYVLADLSDGSSTTDIKGARDVALLKYDSAGKLAFSEILGAAQSASGYALAVSADGKVAVAGSIEGAFSGTTAKGGADSFVTMFDAAGKELWTARRGASANDEALAIAFAPDGSVVVSGKTDSALSGQVGAGGSDGYLRGYSAAGLELFTRQFGTSGADAASALVVRDNGVGGIDIFTGGVEDNRGVVRSFSYASGAGLTVGATRDLGYFYKGAINALVVDGSSLYVGGEIGADRLTLASTARGAVAGQEGFVARINADLTSTGLDRATYLGSAQDDAVKSLAIVNGNVYAAGVTGGAISGTGAAKSSMSFLTRLGSDGETDWMRSFTSSGGSVALTGLAVDTGGASALDILGLPRGALPTSDSSTLTNRSALRAGDEFKIGVDGRRLTTIKIGDKDTIQTLATAINRAIGSAGRAEIVKADGVERIKITPRSGQALRLDPGGKDRDALPALGLGQGIIAESDAGRAALKTYGLGLVGLTLDGKTAISNAKSELSAAISIVRIAYDAMLNPNAKAMTDEEKALQARRQNMGAAPEYYTAKLANYQAALTRLTGE</sequence>
<name>A0A1B1AM99_9PROT</name>
<proteinExistence type="predicted"/>
<protein>
    <recommendedName>
        <fullName evidence="3">Regulatory protein FlaEY</fullName>
    </recommendedName>
</protein>
<keyword evidence="2" id="KW-1185">Reference proteome</keyword>
<dbReference type="KEGG" id="cbot:ATE48_18170"/>